<protein>
    <submittedName>
        <fullName evidence="1">Uncharacterized protein</fullName>
    </submittedName>
</protein>
<evidence type="ECO:0000313" key="4">
    <source>
        <dbReference type="EMBL" id="NSB12258.1"/>
    </source>
</evidence>
<organism evidence="1 5">
    <name type="scientific">Clostridium beijerinckii</name>
    <name type="common">Clostridium MP</name>
    <dbReference type="NCBI Taxonomy" id="1520"/>
    <lineage>
        <taxon>Bacteria</taxon>
        <taxon>Bacillati</taxon>
        <taxon>Bacillota</taxon>
        <taxon>Clostridia</taxon>
        <taxon>Eubacteriales</taxon>
        <taxon>Clostridiaceae</taxon>
        <taxon>Clostridium</taxon>
    </lineage>
</organism>
<accession>A0A0B5QMA5</accession>
<evidence type="ECO:0000313" key="5">
    <source>
        <dbReference type="Proteomes" id="UP000031866"/>
    </source>
</evidence>
<evidence type="ECO:0000313" key="1">
    <source>
        <dbReference type="EMBL" id="AJH01996.1"/>
    </source>
</evidence>
<dbReference type="EMBL" id="JABAGV010000015">
    <property type="protein sequence ID" value="MBC2474599.1"/>
    <property type="molecule type" value="Genomic_DNA"/>
</dbReference>
<dbReference type="EMBL" id="JABSXK010000001">
    <property type="protein sequence ID" value="NRV09236.1"/>
    <property type="molecule type" value="Genomic_DNA"/>
</dbReference>
<sequence length="109" mass="12850">MNLVEEYTSINSDADVEYRYAYRLIKKDYKGITAYGIEVERKDYIGLKNVNLEREKIDIISIHRYKVKQLLMKLFNNQVSPLHLIDIIGTYVDEHAYEFDIGMGEKVIN</sequence>
<proteinExistence type="predicted"/>
<dbReference type="Proteomes" id="UP000031866">
    <property type="component" value="Chromosome"/>
</dbReference>
<reference evidence="1" key="2">
    <citation type="submission" date="2016-02" db="EMBL/GenBank/DDBJ databases">
        <title>Genome sequence of Clostridium beijerinckii strain 59B.</title>
        <authorList>
            <person name="Little G.T."/>
            <person name="Minton N.P."/>
        </authorList>
    </citation>
    <scope>NUCLEOTIDE SEQUENCE</scope>
    <source>
        <strain evidence="1">NCIMB 14988</strain>
    </source>
</reference>
<dbReference type="EMBL" id="CP010086">
    <property type="protein sequence ID" value="AJH01996.1"/>
    <property type="molecule type" value="Genomic_DNA"/>
</dbReference>
<evidence type="ECO:0000313" key="2">
    <source>
        <dbReference type="EMBL" id="MBC2474599.1"/>
    </source>
</evidence>
<evidence type="ECO:0000313" key="3">
    <source>
        <dbReference type="EMBL" id="NRV09236.1"/>
    </source>
</evidence>
<dbReference type="GeneID" id="66347745"/>
<name>A0A0B5QMA5_CLOBE</name>
<reference evidence="2" key="5">
    <citation type="journal article" date="2022" name="Nat. Biotechnol.">
        <title>Carbon-negative production of acetone and isopropanol by gas fermentation at industrial pilot scale.</title>
        <authorList>
            <person name="Liew F.E."/>
            <person name="Nogle R."/>
            <person name="Abdalla T."/>
            <person name="Rasor B.J."/>
            <person name="Canter C."/>
            <person name="Jensen R.O."/>
            <person name="Wang L."/>
            <person name="Strutz J."/>
            <person name="Chirania P."/>
            <person name="De Tissera S."/>
            <person name="Mueller A.P."/>
            <person name="Ruan Z."/>
            <person name="Gao A."/>
            <person name="Tran L."/>
            <person name="Engle N.L."/>
            <person name="Bromley J.C."/>
            <person name="Daniell J."/>
            <person name="Conrado R."/>
            <person name="Tschaplinski T.J."/>
            <person name="Giannone R.J."/>
            <person name="Hettich R.L."/>
            <person name="Karim A.S."/>
            <person name="Simpson S.D."/>
            <person name="Brown S.D."/>
            <person name="Leang C."/>
            <person name="Jewett M.C."/>
            <person name="Kopke M."/>
        </authorList>
    </citation>
    <scope>NUCLEOTIDE SEQUENCE</scope>
    <source>
        <strain evidence="2">DJ015</strain>
    </source>
</reference>
<dbReference type="InterPro" id="IPR017016">
    <property type="entry name" value="UCP033595"/>
</dbReference>
<dbReference type="AlphaFoldDB" id="A0A0B5QMA5"/>
<reference evidence="2" key="3">
    <citation type="submission" date="2020-04" db="EMBL/GenBank/DDBJ databases">
        <authorList>
            <person name="Brown S."/>
        </authorList>
    </citation>
    <scope>NUCLEOTIDE SEQUENCE</scope>
    <source>
        <strain evidence="2">DJ015</strain>
    </source>
</reference>
<dbReference type="KEGG" id="cbei:LF65_05481"/>
<dbReference type="RefSeq" id="WP_017212238.1">
    <property type="nucleotide sequence ID" value="NZ_BKAK01000050.1"/>
</dbReference>
<dbReference type="Proteomes" id="UP000822184">
    <property type="component" value="Unassembled WGS sequence"/>
</dbReference>
<dbReference type="Proteomes" id="UP001194098">
    <property type="component" value="Unassembled WGS sequence"/>
</dbReference>
<dbReference type="EMBL" id="JABTDW010000001">
    <property type="protein sequence ID" value="NSB12258.1"/>
    <property type="molecule type" value="Genomic_DNA"/>
</dbReference>
<dbReference type="OrthoDB" id="1954979at2"/>
<reference evidence="5" key="1">
    <citation type="submission" date="2014-12" db="EMBL/GenBank/DDBJ databases">
        <title>Genome sequence of Clostridium beijerinckii strain 59B.</title>
        <authorList>
            <person name="Little G.T."/>
            <person name="Minton N.P."/>
        </authorList>
    </citation>
    <scope>NUCLEOTIDE SEQUENCE [LARGE SCALE GENOMIC DNA]</scope>
    <source>
        <strain evidence="5">59B</strain>
    </source>
</reference>
<dbReference type="Pfam" id="PF20124">
    <property type="entry name" value="DUF6514"/>
    <property type="match status" value="1"/>
</dbReference>
<reference evidence="4" key="4">
    <citation type="submission" date="2020-06" db="EMBL/GenBank/DDBJ databases">
        <title>Genomic insights into acetone-butanol-ethanol (ABE) fermentation by sequencing solventogenic clostridia strains.</title>
        <authorList>
            <person name="Brown S."/>
        </authorList>
    </citation>
    <scope>NUCLEOTIDE SEQUENCE</scope>
    <source>
        <strain evidence="4">DJ123</strain>
        <strain evidence="3">DJ126</strain>
    </source>
</reference>
<dbReference type="Proteomes" id="UP000821656">
    <property type="component" value="Unassembled WGS sequence"/>
</dbReference>
<gene>
    <name evidence="4" type="ORF">BCD95_000517</name>
    <name evidence="3" type="ORF">DFH45_002199</name>
    <name evidence="2" type="ORF">HGI39_07785</name>
    <name evidence="1" type="ORF">LF65_05481</name>
</gene>
<dbReference type="STRING" id="1520.LF65_05481"/>